<dbReference type="Gene3D" id="3.90.180.10">
    <property type="entry name" value="Medium-chain alcohol dehydrogenases, catalytic domain"/>
    <property type="match status" value="1"/>
</dbReference>
<name>A0AA43QT65_9LECA</name>
<dbReference type="Proteomes" id="UP001161017">
    <property type="component" value="Unassembled WGS sequence"/>
</dbReference>
<dbReference type="InterPro" id="IPR052733">
    <property type="entry name" value="Chloroplast_QOR"/>
</dbReference>
<dbReference type="Pfam" id="PF08240">
    <property type="entry name" value="ADH_N"/>
    <property type="match status" value="1"/>
</dbReference>
<dbReference type="SUPFAM" id="SSF50129">
    <property type="entry name" value="GroES-like"/>
    <property type="match status" value="1"/>
</dbReference>
<dbReference type="GO" id="GO:0016491">
    <property type="term" value="F:oxidoreductase activity"/>
    <property type="evidence" value="ECO:0007669"/>
    <property type="project" value="InterPro"/>
</dbReference>
<evidence type="ECO:0000259" key="1">
    <source>
        <dbReference type="SMART" id="SM00829"/>
    </source>
</evidence>
<accession>A0AA43QT65</accession>
<feature type="domain" description="Enoyl reductase (ER)" evidence="1">
    <location>
        <begin position="22"/>
        <end position="352"/>
    </location>
</feature>
<keyword evidence="3" id="KW-1185">Reference proteome</keyword>
<dbReference type="Gene3D" id="3.40.50.720">
    <property type="entry name" value="NAD(P)-binding Rossmann-like Domain"/>
    <property type="match status" value="1"/>
</dbReference>
<proteinExistence type="predicted"/>
<dbReference type="InterPro" id="IPR036291">
    <property type="entry name" value="NAD(P)-bd_dom_sf"/>
</dbReference>
<reference evidence="2" key="1">
    <citation type="journal article" date="2023" name="Genome Biol. Evol.">
        <title>First Whole Genome Sequence and Flow Cytometry Genome Size Data for the Lichen-Forming Fungus Ramalina farinacea (Ascomycota).</title>
        <authorList>
            <person name="Llewellyn T."/>
            <person name="Mian S."/>
            <person name="Hill R."/>
            <person name="Leitch I.J."/>
            <person name="Gaya E."/>
        </authorList>
    </citation>
    <scope>NUCLEOTIDE SEQUENCE</scope>
    <source>
        <strain evidence="2">LIQ254RAFAR</strain>
    </source>
</reference>
<dbReference type="EMBL" id="JAPUFD010000012">
    <property type="protein sequence ID" value="MDI1490751.1"/>
    <property type="molecule type" value="Genomic_DNA"/>
</dbReference>
<dbReference type="SMART" id="SM00829">
    <property type="entry name" value="PKS_ER"/>
    <property type="match status" value="1"/>
</dbReference>
<organism evidence="2 3">
    <name type="scientific">Ramalina farinacea</name>
    <dbReference type="NCBI Taxonomy" id="258253"/>
    <lineage>
        <taxon>Eukaryota</taxon>
        <taxon>Fungi</taxon>
        <taxon>Dikarya</taxon>
        <taxon>Ascomycota</taxon>
        <taxon>Pezizomycotina</taxon>
        <taxon>Lecanoromycetes</taxon>
        <taxon>OSLEUM clade</taxon>
        <taxon>Lecanoromycetidae</taxon>
        <taxon>Lecanorales</taxon>
        <taxon>Lecanorineae</taxon>
        <taxon>Ramalinaceae</taxon>
        <taxon>Ramalina</taxon>
    </lineage>
</organism>
<dbReference type="InterPro" id="IPR020843">
    <property type="entry name" value="ER"/>
</dbReference>
<evidence type="ECO:0000313" key="3">
    <source>
        <dbReference type="Proteomes" id="UP001161017"/>
    </source>
</evidence>
<gene>
    <name evidence="2" type="ORF">OHK93_001955</name>
</gene>
<sequence length="373" mass="39302">MAKPTFPPSTIRAWQYTSNKGGIPGNLHLNPSAPLPKPNADQHLVQILATALNPIDYKIGEIPLVGRLIAPNPATPGIDFAGRIITPSTSCNSSVLKRGDLVFGVCGTNPLSGGALAEIAATAKGGAGGVSNGCVRLPDGVDVLQAAGVGIAGLTAYQSIVPHIKPGSGGTQKVFINGGSGGTGVWGIQIAKAMGCIVVTSCSTANVELCRSLGADEVVDYKKGSVVEALKSSPHQPFDHMVDNVGSDMNVYYQCHHYSNPAALYVMVGGEPNFGNLLSMVKRKCTPGFFGGGKREFSAFWPNQTEKDLVQMGEWLKEGKVRGVIDQVFGFEEAPRALEKLKTGRAKGKIVVDVASKTYEQAWPKESDRVRGE</sequence>
<dbReference type="CDD" id="cd08267">
    <property type="entry name" value="MDR1"/>
    <property type="match status" value="1"/>
</dbReference>
<dbReference type="InterPro" id="IPR011032">
    <property type="entry name" value="GroES-like_sf"/>
</dbReference>
<dbReference type="SUPFAM" id="SSF51735">
    <property type="entry name" value="NAD(P)-binding Rossmann-fold domains"/>
    <property type="match status" value="1"/>
</dbReference>
<dbReference type="InterPro" id="IPR013154">
    <property type="entry name" value="ADH-like_N"/>
</dbReference>
<dbReference type="PANTHER" id="PTHR44013">
    <property type="entry name" value="ZINC-TYPE ALCOHOL DEHYDROGENASE-LIKE PROTEIN C16A3.02C"/>
    <property type="match status" value="1"/>
</dbReference>
<dbReference type="AlphaFoldDB" id="A0AA43QT65"/>
<dbReference type="Pfam" id="PF13602">
    <property type="entry name" value="ADH_zinc_N_2"/>
    <property type="match status" value="1"/>
</dbReference>
<evidence type="ECO:0000313" key="2">
    <source>
        <dbReference type="EMBL" id="MDI1490751.1"/>
    </source>
</evidence>
<dbReference type="PANTHER" id="PTHR44013:SF1">
    <property type="entry name" value="ZINC-TYPE ALCOHOL DEHYDROGENASE-LIKE PROTEIN C16A3.02C"/>
    <property type="match status" value="1"/>
</dbReference>
<protein>
    <submittedName>
        <fullName evidence="2">Secondary metabolism biosynthetic enzyme</fullName>
    </submittedName>
</protein>
<comment type="caution">
    <text evidence="2">The sequence shown here is derived from an EMBL/GenBank/DDBJ whole genome shotgun (WGS) entry which is preliminary data.</text>
</comment>